<name>A0A9W4MK98_9ACTN</name>
<sequence>MGGLLTTDSVLTCPHGGQVSAIPSLGRVRLGNAPVVLATDTFLVSGCAFTPVVLHPCVLISWQAPATRSSSTAAAALTFDSVGFCLAADGAVQGSVLIHAADTAVEGL</sequence>
<comment type="caution">
    <text evidence="1">The sequence shown here is derived from an EMBL/GenBank/DDBJ whole genome shotgun (WGS) entry which is preliminary data.</text>
</comment>
<protein>
    <submittedName>
        <fullName evidence="1">Uncharacterized protein</fullName>
    </submittedName>
</protein>
<dbReference type="EMBL" id="CAJVAX010000020">
    <property type="protein sequence ID" value="CAG7654568.1"/>
    <property type="molecule type" value="Genomic_DNA"/>
</dbReference>
<dbReference type="AlphaFoldDB" id="A0A9W4MK98"/>
<proteinExistence type="predicted"/>
<reference evidence="1" key="1">
    <citation type="submission" date="2021-06" db="EMBL/GenBank/DDBJ databases">
        <authorList>
            <person name="Arsene-Ploetze F."/>
        </authorList>
    </citation>
    <scope>NUCLEOTIDE SEQUENCE</scope>
    <source>
        <strain evidence="1">SBRY1</strain>
    </source>
</reference>
<evidence type="ECO:0000313" key="2">
    <source>
        <dbReference type="Proteomes" id="UP001153328"/>
    </source>
</evidence>
<gene>
    <name evidence="1" type="ORF">SBRY_60518</name>
</gene>
<keyword evidence="2" id="KW-1185">Reference proteome</keyword>
<dbReference type="RefSeq" id="WP_205044800.1">
    <property type="nucleotide sequence ID" value="NZ_CAJVAX010000020.1"/>
</dbReference>
<evidence type="ECO:0000313" key="1">
    <source>
        <dbReference type="EMBL" id="CAG7654568.1"/>
    </source>
</evidence>
<accession>A0A9W4MK98</accession>
<organism evidence="1 2">
    <name type="scientific">Actinacidiphila bryophytorum</name>
    <dbReference type="NCBI Taxonomy" id="1436133"/>
    <lineage>
        <taxon>Bacteria</taxon>
        <taxon>Bacillati</taxon>
        <taxon>Actinomycetota</taxon>
        <taxon>Actinomycetes</taxon>
        <taxon>Kitasatosporales</taxon>
        <taxon>Streptomycetaceae</taxon>
        <taxon>Actinacidiphila</taxon>
    </lineage>
</organism>
<dbReference type="Proteomes" id="UP001153328">
    <property type="component" value="Unassembled WGS sequence"/>
</dbReference>